<feature type="non-terminal residue" evidence="2">
    <location>
        <position position="97"/>
    </location>
</feature>
<proteinExistence type="predicted"/>
<evidence type="ECO:0000313" key="2">
    <source>
        <dbReference type="EMBL" id="KAG2467761.1"/>
    </source>
</evidence>
<feature type="compositionally biased region" description="Low complexity" evidence="1">
    <location>
        <begin position="86"/>
        <end position="97"/>
    </location>
</feature>
<dbReference type="EMBL" id="JAATIS010000485">
    <property type="protein sequence ID" value="KAG2467761.1"/>
    <property type="molecule type" value="Genomic_DNA"/>
</dbReference>
<accession>A0A8X8BVI4</accession>
<reference evidence="2 3" key="1">
    <citation type="journal article" date="2021" name="Cell">
        <title>Tracing the genetic footprints of vertebrate landing in non-teleost ray-finned fishes.</title>
        <authorList>
            <person name="Bi X."/>
            <person name="Wang K."/>
            <person name="Yang L."/>
            <person name="Pan H."/>
            <person name="Jiang H."/>
            <person name="Wei Q."/>
            <person name="Fang M."/>
            <person name="Yu H."/>
            <person name="Zhu C."/>
            <person name="Cai Y."/>
            <person name="He Y."/>
            <person name="Gan X."/>
            <person name="Zeng H."/>
            <person name="Yu D."/>
            <person name="Zhu Y."/>
            <person name="Jiang H."/>
            <person name="Qiu Q."/>
            <person name="Yang H."/>
            <person name="Zhang Y.E."/>
            <person name="Wang W."/>
            <person name="Zhu M."/>
            <person name="He S."/>
            <person name="Zhang G."/>
        </authorList>
    </citation>
    <scope>NUCLEOTIDE SEQUENCE [LARGE SCALE GENOMIC DNA]</scope>
    <source>
        <strain evidence="2">Bchr_013</strain>
    </source>
</reference>
<feature type="non-terminal residue" evidence="2">
    <location>
        <position position="1"/>
    </location>
</feature>
<protein>
    <submittedName>
        <fullName evidence="2">AGAP1 protein</fullName>
    </submittedName>
</protein>
<comment type="caution">
    <text evidence="2">The sequence shown here is derived from an EMBL/GenBank/DDBJ whole genome shotgun (WGS) entry which is preliminary data.</text>
</comment>
<feature type="region of interest" description="Disordered" evidence="1">
    <location>
        <begin position="78"/>
        <end position="97"/>
    </location>
</feature>
<gene>
    <name evidence="2" type="primary">Agap1_1</name>
    <name evidence="2" type="ORF">GTO96_0014208</name>
</gene>
<evidence type="ECO:0000256" key="1">
    <source>
        <dbReference type="SAM" id="MobiDB-lite"/>
    </source>
</evidence>
<evidence type="ECO:0000313" key="3">
    <source>
        <dbReference type="Proteomes" id="UP000886611"/>
    </source>
</evidence>
<organism evidence="2 3">
    <name type="scientific">Polypterus senegalus</name>
    <name type="common">Senegal bichir</name>
    <dbReference type="NCBI Taxonomy" id="55291"/>
    <lineage>
        <taxon>Eukaryota</taxon>
        <taxon>Metazoa</taxon>
        <taxon>Chordata</taxon>
        <taxon>Craniata</taxon>
        <taxon>Vertebrata</taxon>
        <taxon>Euteleostomi</taxon>
        <taxon>Actinopterygii</taxon>
        <taxon>Polypteriformes</taxon>
        <taxon>Polypteridae</taxon>
        <taxon>Polypterus</taxon>
    </lineage>
</organism>
<sequence length="97" mass="10117">MNQKAQLSAAIRAEVKRHEAVRSNLSKLLKLLDRVSDAPLQSRLKMQLLSIQGAFQSSSHGVACCLGHDGVSAVARLGNGGPPRPAGMAAAGTESAR</sequence>
<dbReference type="AlphaFoldDB" id="A0A8X8BVI4"/>
<keyword evidence="3" id="KW-1185">Reference proteome</keyword>
<name>A0A8X8BVI4_POLSE</name>
<dbReference type="Proteomes" id="UP000886611">
    <property type="component" value="Unassembled WGS sequence"/>
</dbReference>